<evidence type="ECO:0000313" key="2">
    <source>
        <dbReference type="Proteomes" id="UP000321484"/>
    </source>
</evidence>
<keyword evidence="2" id="KW-1185">Reference proteome</keyword>
<organism evidence="1 2">
    <name type="scientific">Actinotalea fermentans</name>
    <dbReference type="NCBI Taxonomy" id="43671"/>
    <lineage>
        <taxon>Bacteria</taxon>
        <taxon>Bacillati</taxon>
        <taxon>Actinomycetota</taxon>
        <taxon>Actinomycetes</taxon>
        <taxon>Micrococcales</taxon>
        <taxon>Cellulomonadaceae</taxon>
        <taxon>Actinotalea</taxon>
    </lineage>
</organism>
<gene>
    <name evidence="1" type="ORF">AFE02nite_33610</name>
</gene>
<proteinExistence type="predicted"/>
<sequence>MIDIRTTGTTGHQGIELLLTGGAPETLVRLDRPVRLETFDGRGDRWEGAASTHAYATVTREGARVVGTVTAPTSAGPVEVVDRWTVDDRGVQVERRVRQLEPVAGGAVRAVLELPVVADGFGEDAQVFAPPALYDLNDIDGDGVEDYLDTRELVFRDDRLSGLAVLLHARSRGLGVALSREDLPDHDDVPERVRGQQAFVQRTDIGSLGVVPRDGGWSVVAAYPFVERARSHALTARAREPWGAFWPADGGDAIARYRVTVVHGASAIDSLWALWRDRAAHLAPRRVELPETVERLTRLRLDALLPYYRQDENVAGFVTNCHPQDGVQLEDIVQYGFTGQMVLNALHVLNHADELDDPEARTKGLRTVESFVRRAGASPHGLVHTLYDFEKQRDASWWSGLLLPLAYADEDTNLEELMGPVLDHMRYAVDALSAAPDGTYVRCVAEEHHALLRAYRAERGRGQDHPEWLSTAQSFARFLLQVQEEDGSWRRAYTFAGEPLVEPRAWFGRAELNQKSSTATVVPFLHELYALTGDLAVRDAAIRAARFVAEHFVRGVSHNGGIHDSIYARAQLVDSESILFSLRACLAAAEMSGDEDLAQAAVDAARLLATWVYLWDVPLPPSSTLARYGFRTTGWSACDTAGAGYIHPYELHAVPDLVEAALIGRDELLATVADLTLHGSNETVATEAKDWGYARLGLQEEGVLVSWWLIDDPMFVDTGFGGRGKGEGNKTCLPWISAVGIDATDVVLERYGTTEVLEAFRVRAASVTH</sequence>
<dbReference type="AlphaFoldDB" id="A0A511Z2E8"/>
<protein>
    <submittedName>
        <fullName evidence="1">Uncharacterized protein</fullName>
    </submittedName>
</protein>
<dbReference type="RefSeq" id="WP_034243546.1">
    <property type="nucleotide sequence ID" value="NZ_BJYK01000014.1"/>
</dbReference>
<accession>A0A511Z2E8</accession>
<dbReference type="InterPro" id="IPR008928">
    <property type="entry name" value="6-hairpin_glycosidase_sf"/>
</dbReference>
<dbReference type="SUPFAM" id="SSF48208">
    <property type="entry name" value="Six-hairpin glycosidases"/>
    <property type="match status" value="1"/>
</dbReference>
<comment type="caution">
    <text evidence="1">The sequence shown here is derived from an EMBL/GenBank/DDBJ whole genome shotgun (WGS) entry which is preliminary data.</text>
</comment>
<evidence type="ECO:0000313" key="1">
    <source>
        <dbReference type="EMBL" id="GEN81627.1"/>
    </source>
</evidence>
<reference evidence="1 2" key="1">
    <citation type="submission" date="2019-07" db="EMBL/GenBank/DDBJ databases">
        <title>Whole genome shotgun sequence of Actinotalea fermentans NBRC 105374.</title>
        <authorList>
            <person name="Hosoyama A."/>
            <person name="Uohara A."/>
            <person name="Ohji S."/>
            <person name="Ichikawa N."/>
        </authorList>
    </citation>
    <scope>NUCLEOTIDE SEQUENCE [LARGE SCALE GENOMIC DNA]</scope>
    <source>
        <strain evidence="1 2">NBRC 105374</strain>
    </source>
</reference>
<dbReference type="OrthoDB" id="1171174at2"/>
<dbReference type="Gene3D" id="1.50.10.20">
    <property type="match status" value="1"/>
</dbReference>
<dbReference type="GO" id="GO:0005975">
    <property type="term" value="P:carbohydrate metabolic process"/>
    <property type="evidence" value="ECO:0007669"/>
    <property type="project" value="InterPro"/>
</dbReference>
<dbReference type="EMBL" id="BJYK01000014">
    <property type="protein sequence ID" value="GEN81627.1"/>
    <property type="molecule type" value="Genomic_DNA"/>
</dbReference>
<dbReference type="Proteomes" id="UP000321484">
    <property type="component" value="Unassembled WGS sequence"/>
</dbReference>
<name>A0A511Z2E8_9CELL</name>